<dbReference type="GO" id="GO:1990904">
    <property type="term" value="C:ribonucleoprotein complex"/>
    <property type="evidence" value="ECO:0007669"/>
    <property type="project" value="UniProtKB-KW"/>
</dbReference>
<dbReference type="AlphaFoldDB" id="A0A1B0ZEZ2"/>
<dbReference type="PROSITE" id="PS00053">
    <property type="entry name" value="RIBOSOMAL_S8"/>
    <property type="match status" value="1"/>
</dbReference>
<proteinExistence type="inferred from homology"/>
<dbReference type="EMBL" id="MF120266">
    <property type="protein sequence ID" value="ASN78994.1"/>
    <property type="molecule type" value="Genomic_DNA"/>
</dbReference>
<reference evidence="7" key="2">
    <citation type="journal article" date="2017" name="New Phytol.">
        <title>On the brink: the highly reduced plastomes of nonphotosynthetic Ericaceae.</title>
        <authorList>
            <person name="Braukmann T.W.A."/>
            <person name="Broe M.B."/>
            <person name="Stefanovic S."/>
            <person name="Freudenstein J.V."/>
        </authorList>
    </citation>
    <scope>NUCLEOTIDE SEQUENCE</scope>
    <source>
        <strain evidence="7">Michigan</strain>
    </source>
</reference>
<protein>
    <recommendedName>
        <fullName evidence="4">Small ribosomal subunit protein uS8c</fullName>
    </recommendedName>
</protein>
<evidence type="ECO:0000256" key="5">
    <source>
        <dbReference type="RuleBase" id="RU003660"/>
    </source>
</evidence>
<dbReference type="InterPro" id="IPR047863">
    <property type="entry name" value="Ribosomal_uS8_CS"/>
</dbReference>
<dbReference type="Gene3D" id="3.30.1490.10">
    <property type="match status" value="1"/>
</dbReference>
<evidence type="ECO:0000256" key="4">
    <source>
        <dbReference type="ARBA" id="ARBA00035153"/>
    </source>
</evidence>
<accession>A0A1B0ZEZ2</accession>
<dbReference type="GO" id="GO:0006412">
    <property type="term" value="P:translation"/>
    <property type="evidence" value="ECO:0007669"/>
    <property type="project" value="InterPro"/>
</dbReference>
<keyword evidence="2 5" id="KW-0689">Ribosomal protein</keyword>
<dbReference type="GO" id="GO:0005737">
    <property type="term" value="C:cytoplasm"/>
    <property type="evidence" value="ECO:0007669"/>
    <property type="project" value="UniProtKB-ARBA"/>
</dbReference>
<keyword evidence="6" id="KW-0934">Plastid</keyword>
<evidence type="ECO:0000256" key="3">
    <source>
        <dbReference type="ARBA" id="ARBA00023274"/>
    </source>
</evidence>
<comment type="similarity">
    <text evidence="1 5">Belongs to the universal ribosomal protein uS8 family.</text>
</comment>
<sequence length="134" mass="15453">MVKSTIANLITSIKNAEMARIKVIRIAYTKNNEIIVKILLRERFIESIRKHQETIQSFLVLTLRNQSINMENRKILHFKQISRPGLRIYSSYDKIPRILGGRGVVILSTSQGIMTGQEARLKKSGGELLLYIWE</sequence>
<keyword evidence="3 5" id="KW-0687">Ribonucleoprotein</keyword>
<evidence type="ECO:0000313" key="7">
    <source>
        <dbReference type="EMBL" id="ASN78994.1"/>
    </source>
</evidence>
<name>A0A1B0ZEZ2_MONUN</name>
<geneLocation type="plastid" evidence="6"/>
<dbReference type="PANTHER" id="PTHR11758">
    <property type="entry name" value="40S RIBOSOMAL PROTEIN S15A"/>
    <property type="match status" value="1"/>
</dbReference>
<evidence type="ECO:0000313" key="6">
    <source>
        <dbReference type="EMBL" id="ANP26279.1"/>
    </source>
</evidence>
<gene>
    <name evidence="6" type="primary">rps8</name>
</gene>
<dbReference type="GO" id="GO:0003735">
    <property type="term" value="F:structural constituent of ribosome"/>
    <property type="evidence" value="ECO:0007669"/>
    <property type="project" value="InterPro"/>
</dbReference>
<evidence type="ECO:0000256" key="2">
    <source>
        <dbReference type="ARBA" id="ARBA00022980"/>
    </source>
</evidence>
<dbReference type="InterPro" id="IPR000630">
    <property type="entry name" value="Ribosomal_uS8"/>
</dbReference>
<organism evidence="6">
    <name type="scientific">Monotropa uniflora</name>
    <name type="common">Indian pipe</name>
    <name type="synonym">Monotropa brittonii</name>
    <dbReference type="NCBI Taxonomy" id="50148"/>
    <lineage>
        <taxon>Eukaryota</taxon>
        <taxon>Viridiplantae</taxon>
        <taxon>Streptophyta</taxon>
        <taxon>Embryophyta</taxon>
        <taxon>Tracheophyta</taxon>
        <taxon>Spermatophyta</taxon>
        <taxon>Magnoliopsida</taxon>
        <taxon>eudicotyledons</taxon>
        <taxon>Gunneridae</taxon>
        <taxon>Pentapetalae</taxon>
        <taxon>asterids</taxon>
        <taxon>Ericales</taxon>
        <taxon>Ericaceae</taxon>
        <taxon>Pyroloideae</taxon>
        <taxon>Monotropeae</taxon>
        <taxon>Monotropa</taxon>
    </lineage>
</organism>
<dbReference type="InterPro" id="IPR035987">
    <property type="entry name" value="Ribosomal_uS8_sf"/>
</dbReference>
<dbReference type="Gene3D" id="3.30.1370.30">
    <property type="match status" value="1"/>
</dbReference>
<dbReference type="FunFam" id="3.30.1490.10:FF:000001">
    <property type="entry name" value="30S ribosomal protein S8"/>
    <property type="match status" value="1"/>
</dbReference>
<dbReference type="Pfam" id="PF00410">
    <property type="entry name" value="Ribosomal_S8"/>
    <property type="match status" value="1"/>
</dbReference>
<dbReference type="GO" id="GO:0005840">
    <property type="term" value="C:ribosome"/>
    <property type="evidence" value="ECO:0007669"/>
    <property type="project" value="UniProtKB-KW"/>
</dbReference>
<reference evidence="6" key="1">
    <citation type="journal article" date="2016" name="Sci. Rep.">
        <title>Comparative analysis of plastid genomes of non-photosynthetic Ericaceae and their photosynthetic relatives.</title>
        <authorList>
            <person name="Logacheva M.D."/>
            <person name="Schelkunov M.I."/>
            <person name="Shtratnikova V.Y."/>
            <person name="Matveeva M.V."/>
            <person name="Penin A.A."/>
        </authorList>
    </citation>
    <scope>NUCLEOTIDE SEQUENCE</scope>
</reference>
<evidence type="ECO:0000256" key="1">
    <source>
        <dbReference type="ARBA" id="ARBA00006471"/>
    </source>
</evidence>
<dbReference type="EMBL" id="KX228067">
    <property type="protein sequence ID" value="ANP26279.1"/>
    <property type="molecule type" value="Genomic_DNA"/>
</dbReference>
<dbReference type="SUPFAM" id="SSF56047">
    <property type="entry name" value="Ribosomal protein S8"/>
    <property type="match status" value="1"/>
</dbReference>
<dbReference type="HAMAP" id="MF_01302_B">
    <property type="entry name" value="Ribosomal_uS8_B"/>
    <property type="match status" value="1"/>
</dbReference>